<evidence type="ECO:0000256" key="1">
    <source>
        <dbReference type="SAM" id="Phobius"/>
    </source>
</evidence>
<organism evidence="2 3">
    <name type="scientific">Streptomyces galbus</name>
    <dbReference type="NCBI Taxonomy" id="33898"/>
    <lineage>
        <taxon>Bacteria</taxon>
        <taxon>Bacillati</taxon>
        <taxon>Actinomycetota</taxon>
        <taxon>Actinomycetes</taxon>
        <taxon>Kitasatosporales</taxon>
        <taxon>Streptomycetaceae</taxon>
        <taxon>Streptomyces</taxon>
    </lineage>
</organism>
<name>A0ABX1IUC5_STRGB</name>
<keyword evidence="1" id="KW-0812">Transmembrane</keyword>
<dbReference type="InterPro" id="IPR004676">
    <property type="entry name" value="Cd-R_transporter"/>
</dbReference>
<feature type="transmembrane region" description="Helical" evidence="1">
    <location>
        <begin position="6"/>
        <end position="29"/>
    </location>
</feature>
<protein>
    <submittedName>
        <fullName evidence="2">Cadmium transporter</fullName>
    </submittedName>
</protein>
<keyword evidence="1" id="KW-0472">Membrane</keyword>
<comment type="caution">
    <text evidence="2">The sequence shown here is derived from an EMBL/GenBank/DDBJ whole genome shotgun (WGS) entry which is preliminary data.</text>
</comment>
<dbReference type="EMBL" id="JAAXMD010000325">
    <property type="protein sequence ID" value="NKQ27818.1"/>
    <property type="molecule type" value="Genomic_DNA"/>
</dbReference>
<gene>
    <name evidence="2" type="ORF">HF200_26285</name>
</gene>
<sequence length="201" mass="20191">MDLGIVGQAVGLFAVTNIDDIVVLALFFAQGAGRRGAARRVVLGQYLGFAAILAVAVAAAFGATFLPAAALPYLGLLPLALGLKAAWRAWRDRRDGGTDQEDEQAGAGGPGPLGGAAGTLANGGDNIGVYVTVFATAGGGGMSVYAVVFLALVGVWCCAGRFFATRPVIAGALARWGHVLLPLVLVALGVLILVEGGAFGL</sequence>
<dbReference type="RefSeq" id="WP_168375632.1">
    <property type="nucleotide sequence ID" value="NZ_JAAXMD010000325.1"/>
</dbReference>
<feature type="transmembrane region" description="Helical" evidence="1">
    <location>
        <begin position="176"/>
        <end position="194"/>
    </location>
</feature>
<feature type="transmembrane region" description="Helical" evidence="1">
    <location>
        <begin position="144"/>
        <end position="164"/>
    </location>
</feature>
<proteinExistence type="predicted"/>
<reference evidence="2 3" key="1">
    <citation type="submission" date="2020-04" db="EMBL/GenBank/DDBJ databases">
        <title>Genome sequence of Streptomyces galbus strain I339.</title>
        <authorList>
            <person name="Silva E.A.N."/>
            <person name="Merces M."/>
            <person name="Castelo Branco A.P.O.T."/>
            <person name="Vasconcelos P.C."/>
            <person name="Costa N.P."/>
            <person name="Marinho G.C.S."/>
            <person name="Oliveira C.J.B."/>
            <person name="Araujo D."/>
            <person name="Rodrigues Junior V.S."/>
            <person name="Almeida R."/>
            <person name="Silva Filho U.R."/>
            <person name="Andrade A.S.A."/>
            <person name="Cibulski S.P."/>
        </authorList>
    </citation>
    <scope>NUCLEOTIDE SEQUENCE [LARGE SCALE GENOMIC DNA]</scope>
    <source>
        <strain evidence="2 3">I339</strain>
    </source>
</reference>
<feature type="transmembrane region" description="Helical" evidence="1">
    <location>
        <begin position="41"/>
        <end position="63"/>
    </location>
</feature>
<dbReference type="Proteomes" id="UP000744032">
    <property type="component" value="Unassembled WGS sequence"/>
</dbReference>
<keyword evidence="1" id="KW-1133">Transmembrane helix</keyword>
<accession>A0ABX1IUC5</accession>
<evidence type="ECO:0000313" key="3">
    <source>
        <dbReference type="Proteomes" id="UP000744032"/>
    </source>
</evidence>
<dbReference type="Pfam" id="PF03596">
    <property type="entry name" value="Cad"/>
    <property type="match status" value="1"/>
</dbReference>
<keyword evidence="3" id="KW-1185">Reference proteome</keyword>
<evidence type="ECO:0000313" key="2">
    <source>
        <dbReference type="EMBL" id="NKQ27818.1"/>
    </source>
</evidence>